<dbReference type="STRING" id="542762.A0A4S4EKH3"/>
<dbReference type="AlphaFoldDB" id="A0A4S4EKH3"/>
<evidence type="ECO:0000313" key="4">
    <source>
        <dbReference type="Proteomes" id="UP000306102"/>
    </source>
</evidence>
<dbReference type="PROSITE" id="PS51707">
    <property type="entry name" value="CYTH"/>
    <property type="match status" value="1"/>
</dbReference>
<evidence type="ECO:0000256" key="1">
    <source>
        <dbReference type="SAM" id="MobiDB-lite"/>
    </source>
</evidence>
<comment type="caution">
    <text evidence="3">The sequence shown here is derived from an EMBL/GenBank/DDBJ whole genome shotgun (WGS) entry which is preliminary data.</text>
</comment>
<dbReference type="CDD" id="cd07374">
    <property type="entry name" value="CYTH-like_Pase"/>
    <property type="match status" value="1"/>
</dbReference>
<dbReference type="InterPro" id="IPR023577">
    <property type="entry name" value="CYTH_domain"/>
</dbReference>
<gene>
    <name evidence="3" type="ORF">TEA_028096</name>
</gene>
<dbReference type="PANTHER" id="PTHR34948">
    <property type="entry name" value="OS08G0299200 PROTEIN"/>
    <property type="match status" value="1"/>
</dbReference>
<reference evidence="3 4" key="1">
    <citation type="journal article" date="2018" name="Proc. Natl. Acad. Sci. U.S.A.">
        <title>Draft genome sequence of Camellia sinensis var. sinensis provides insights into the evolution of the tea genome and tea quality.</title>
        <authorList>
            <person name="Wei C."/>
            <person name="Yang H."/>
            <person name="Wang S."/>
            <person name="Zhao J."/>
            <person name="Liu C."/>
            <person name="Gao L."/>
            <person name="Xia E."/>
            <person name="Lu Y."/>
            <person name="Tai Y."/>
            <person name="She G."/>
            <person name="Sun J."/>
            <person name="Cao H."/>
            <person name="Tong W."/>
            <person name="Gao Q."/>
            <person name="Li Y."/>
            <person name="Deng W."/>
            <person name="Jiang X."/>
            <person name="Wang W."/>
            <person name="Chen Q."/>
            <person name="Zhang S."/>
            <person name="Li H."/>
            <person name="Wu J."/>
            <person name="Wang P."/>
            <person name="Li P."/>
            <person name="Shi C."/>
            <person name="Zheng F."/>
            <person name="Jian J."/>
            <person name="Huang B."/>
            <person name="Shan D."/>
            <person name="Shi M."/>
            <person name="Fang C."/>
            <person name="Yue Y."/>
            <person name="Li F."/>
            <person name="Li D."/>
            <person name="Wei S."/>
            <person name="Han B."/>
            <person name="Jiang C."/>
            <person name="Yin Y."/>
            <person name="Xia T."/>
            <person name="Zhang Z."/>
            <person name="Bennetzen J.L."/>
            <person name="Zhao S."/>
            <person name="Wan X."/>
        </authorList>
    </citation>
    <scope>NUCLEOTIDE SEQUENCE [LARGE SCALE GENOMIC DNA]</scope>
    <source>
        <strain evidence="4">cv. Shuchazao</strain>
        <tissue evidence="3">Leaf</tissue>
    </source>
</reference>
<dbReference type="InterPro" id="IPR033469">
    <property type="entry name" value="CYTH-like_dom_sf"/>
</dbReference>
<dbReference type="Pfam" id="PF01928">
    <property type="entry name" value="CYTH"/>
    <property type="match status" value="1"/>
</dbReference>
<feature type="domain" description="CYTH" evidence="2">
    <location>
        <begin position="1"/>
        <end position="198"/>
    </location>
</feature>
<accession>A0A4S4EKH3</accession>
<name>A0A4S4EKH3_CAMSN</name>
<evidence type="ECO:0000313" key="3">
    <source>
        <dbReference type="EMBL" id="THG17078.1"/>
    </source>
</evidence>
<proteinExistence type="predicted"/>
<dbReference type="EMBL" id="SDRB02003703">
    <property type="protein sequence ID" value="THG17078.1"/>
    <property type="molecule type" value="Genomic_DNA"/>
</dbReference>
<dbReference type="SUPFAM" id="SSF55154">
    <property type="entry name" value="CYTH-like phosphatases"/>
    <property type="match status" value="1"/>
</dbReference>
<feature type="region of interest" description="Disordered" evidence="1">
    <location>
        <begin position="312"/>
        <end position="333"/>
    </location>
</feature>
<dbReference type="Proteomes" id="UP000306102">
    <property type="component" value="Unassembled WGS sequence"/>
</dbReference>
<sequence length="333" mass="38616">MEVEVKLRLPDSAAHQNLLSILSPFHRQTHRQYNTFFDGVASELSSRRAVLRLRFYDDDANCVVSLKAKAVLVDGVSRVEEDEEEMDPLLGRECVADPSKLGSVDSRIMKRVRDEFGVVGGGFVCLGGFRNVRGVYDWNGLKLEVDETMYDFGTCYEIECESAEPEKVKKLIEEFLKENGIHYSYSEASKFAIFRSEKLPHKLPEWKGIRCILTKHKIYLRGTPTFSGYPVLFNRRPWPCKKFLLKDQLNKWRKFVNNPQSAYNGNYGHLVCEDKNQKIYSNLSIPSFPFSKETFIDESQYPNYQHSVSHESPIFQDDDQWENEPDNEADFYD</sequence>
<feature type="compositionally biased region" description="Acidic residues" evidence="1">
    <location>
        <begin position="316"/>
        <end position="333"/>
    </location>
</feature>
<evidence type="ECO:0000259" key="2">
    <source>
        <dbReference type="PROSITE" id="PS51707"/>
    </source>
</evidence>
<dbReference type="Gene3D" id="2.40.320.10">
    <property type="entry name" value="Hypothetical Protein Pfu-838710-001"/>
    <property type="match status" value="1"/>
</dbReference>
<dbReference type="PANTHER" id="PTHR34948:SF2">
    <property type="entry name" value="TRIPHOSPHATE TUNNEL METALLOENZYME 3"/>
    <property type="match status" value="1"/>
</dbReference>
<organism evidence="3 4">
    <name type="scientific">Camellia sinensis var. sinensis</name>
    <name type="common">China tea</name>
    <dbReference type="NCBI Taxonomy" id="542762"/>
    <lineage>
        <taxon>Eukaryota</taxon>
        <taxon>Viridiplantae</taxon>
        <taxon>Streptophyta</taxon>
        <taxon>Embryophyta</taxon>
        <taxon>Tracheophyta</taxon>
        <taxon>Spermatophyta</taxon>
        <taxon>Magnoliopsida</taxon>
        <taxon>eudicotyledons</taxon>
        <taxon>Gunneridae</taxon>
        <taxon>Pentapetalae</taxon>
        <taxon>asterids</taxon>
        <taxon>Ericales</taxon>
        <taxon>Theaceae</taxon>
        <taxon>Camellia</taxon>
    </lineage>
</organism>
<protein>
    <recommendedName>
        <fullName evidence="2">CYTH domain-containing protein</fullName>
    </recommendedName>
</protein>
<dbReference type="SMART" id="SM01118">
    <property type="entry name" value="CYTH"/>
    <property type="match status" value="1"/>
</dbReference>
<dbReference type="GO" id="GO:0016462">
    <property type="term" value="F:pyrophosphatase activity"/>
    <property type="evidence" value="ECO:0007669"/>
    <property type="project" value="UniProtKB-ARBA"/>
</dbReference>
<keyword evidence="4" id="KW-1185">Reference proteome</keyword>